<sequence>MAYSPYHRSLYECFTDTHGSNCQTCVNEAILAKNLYIEGKTPSEIRAIIDQKYAR</sequence>
<gene>
    <name evidence="1" type="ORF">ENM11_07960</name>
</gene>
<accession>A0A7C5LDF1</accession>
<evidence type="ECO:0000313" key="1">
    <source>
        <dbReference type="EMBL" id="HHK69061.1"/>
    </source>
</evidence>
<comment type="caution">
    <text evidence="1">The sequence shown here is derived from an EMBL/GenBank/DDBJ whole genome shotgun (WGS) entry which is preliminary data.</text>
</comment>
<dbReference type="AlphaFoldDB" id="A0A7C5LDF1"/>
<dbReference type="InterPro" id="IPR025673">
    <property type="entry name" value="PCYCGC"/>
</dbReference>
<dbReference type="Pfam" id="PF13798">
    <property type="entry name" value="PCYCGC"/>
    <property type="match status" value="1"/>
</dbReference>
<name>A0A7C5LDF1_CALS0</name>
<dbReference type="EMBL" id="DRWN01000066">
    <property type="protein sequence ID" value="HHK69061.1"/>
    <property type="molecule type" value="Genomic_DNA"/>
</dbReference>
<organism evidence="1">
    <name type="scientific">Caldiarchaeum subterraneum</name>
    <dbReference type="NCBI Taxonomy" id="311458"/>
    <lineage>
        <taxon>Archaea</taxon>
        <taxon>Nitrososphaerota</taxon>
        <taxon>Candidatus Caldarchaeales</taxon>
        <taxon>Candidatus Caldarchaeaceae</taxon>
        <taxon>Candidatus Caldarchaeum</taxon>
    </lineage>
</organism>
<reference evidence="1" key="1">
    <citation type="journal article" date="2020" name="mSystems">
        <title>Genome- and Community-Level Interaction Insights into Carbon Utilization and Element Cycling Functions of Hydrothermarchaeota in Hydrothermal Sediment.</title>
        <authorList>
            <person name="Zhou Z."/>
            <person name="Liu Y."/>
            <person name="Xu W."/>
            <person name="Pan J."/>
            <person name="Luo Z.H."/>
            <person name="Li M."/>
        </authorList>
    </citation>
    <scope>NUCLEOTIDE SEQUENCE [LARGE SCALE GENOMIC DNA]</scope>
    <source>
        <strain evidence="1">SpSt-1056</strain>
    </source>
</reference>
<protein>
    <submittedName>
        <fullName evidence="1">Uncharacterized protein</fullName>
    </submittedName>
</protein>
<proteinExistence type="predicted"/>